<evidence type="ECO:0000256" key="1">
    <source>
        <dbReference type="SAM" id="MobiDB-lite"/>
    </source>
</evidence>
<name>A0A2I0KW37_PUNGR</name>
<evidence type="ECO:0000313" key="2">
    <source>
        <dbReference type="EMBL" id="PKI72540.1"/>
    </source>
</evidence>
<reference evidence="2 3" key="1">
    <citation type="submission" date="2017-11" db="EMBL/GenBank/DDBJ databases">
        <title>De-novo sequencing of pomegranate (Punica granatum L.) genome.</title>
        <authorList>
            <person name="Akparov Z."/>
            <person name="Amiraslanov A."/>
            <person name="Hajiyeva S."/>
            <person name="Abbasov M."/>
            <person name="Kaur K."/>
            <person name="Hamwieh A."/>
            <person name="Solovyev V."/>
            <person name="Salamov A."/>
            <person name="Braich B."/>
            <person name="Kosarev P."/>
            <person name="Mahmoud A."/>
            <person name="Hajiyev E."/>
            <person name="Babayeva S."/>
            <person name="Izzatullayeva V."/>
            <person name="Mammadov A."/>
            <person name="Mammadov A."/>
            <person name="Sharifova S."/>
            <person name="Ojaghi J."/>
            <person name="Eynullazada K."/>
            <person name="Bayramov B."/>
            <person name="Abdulazimova A."/>
            <person name="Shahmuradov I."/>
        </authorList>
    </citation>
    <scope>NUCLEOTIDE SEQUENCE [LARGE SCALE GENOMIC DNA]</scope>
    <source>
        <strain evidence="3">cv. AG2017</strain>
        <tissue evidence="2">Leaf</tissue>
    </source>
</reference>
<evidence type="ECO:0000313" key="3">
    <source>
        <dbReference type="Proteomes" id="UP000233551"/>
    </source>
</evidence>
<keyword evidence="3" id="KW-1185">Reference proteome</keyword>
<dbReference type="AlphaFoldDB" id="A0A2I0KW37"/>
<feature type="compositionally biased region" description="Low complexity" evidence="1">
    <location>
        <begin position="58"/>
        <end position="67"/>
    </location>
</feature>
<organism evidence="2 3">
    <name type="scientific">Punica granatum</name>
    <name type="common">Pomegranate</name>
    <dbReference type="NCBI Taxonomy" id="22663"/>
    <lineage>
        <taxon>Eukaryota</taxon>
        <taxon>Viridiplantae</taxon>
        <taxon>Streptophyta</taxon>
        <taxon>Embryophyta</taxon>
        <taxon>Tracheophyta</taxon>
        <taxon>Spermatophyta</taxon>
        <taxon>Magnoliopsida</taxon>
        <taxon>eudicotyledons</taxon>
        <taxon>Gunneridae</taxon>
        <taxon>Pentapetalae</taxon>
        <taxon>rosids</taxon>
        <taxon>malvids</taxon>
        <taxon>Myrtales</taxon>
        <taxon>Lythraceae</taxon>
        <taxon>Punica</taxon>
    </lineage>
</organism>
<feature type="region of interest" description="Disordered" evidence="1">
    <location>
        <begin position="45"/>
        <end position="140"/>
    </location>
</feature>
<accession>A0A2I0KW37</accession>
<feature type="compositionally biased region" description="Polar residues" evidence="1">
    <location>
        <begin position="107"/>
        <end position="117"/>
    </location>
</feature>
<comment type="caution">
    <text evidence="2">The sequence shown here is derived from an EMBL/GenBank/DDBJ whole genome shotgun (WGS) entry which is preliminary data.</text>
</comment>
<dbReference type="EMBL" id="PGOL01000320">
    <property type="protein sequence ID" value="PKI72540.1"/>
    <property type="molecule type" value="Genomic_DNA"/>
</dbReference>
<sequence>MRDLMDKTKVKTETSNNGLSSCKVFIITVCGRWDLHRSGQLNASHHLHQPYAPQRYNAKPAAPIQPQQQPPPSPKKLAAASAGAEVPETGDDYGESAYQDVNPFSADENSNPFNPTGSDPGKSRADLRSDKRKSQDELSD</sequence>
<proteinExistence type="predicted"/>
<protein>
    <submittedName>
        <fullName evidence="2">Uncharacterized protein</fullName>
    </submittedName>
</protein>
<dbReference type="Proteomes" id="UP000233551">
    <property type="component" value="Unassembled WGS sequence"/>
</dbReference>
<feature type="compositionally biased region" description="Basic and acidic residues" evidence="1">
    <location>
        <begin position="121"/>
        <end position="140"/>
    </location>
</feature>
<gene>
    <name evidence="2" type="ORF">CRG98_007062</name>
</gene>
<feature type="non-terminal residue" evidence="2">
    <location>
        <position position="140"/>
    </location>
</feature>